<evidence type="ECO:0000259" key="6">
    <source>
        <dbReference type="PROSITE" id="PS50043"/>
    </source>
</evidence>
<dbReference type="CDD" id="cd06170">
    <property type="entry name" value="LuxR_C_like"/>
    <property type="match status" value="1"/>
</dbReference>
<dbReference type="PROSITE" id="PS00622">
    <property type="entry name" value="HTH_LUXR_1"/>
    <property type="match status" value="1"/>
</dbReference>
<dbReference type="Gene3D" id="3.40.50.2300">
    <property type="match status" value="1"/>
</dbReference>
<dbReference type="Proteomes" id="UP001448614">
    <property type="component" value="Unassembled WGS sequence"/>
</dbReference>
<dbReference type="SUPFAM" id="SSF52172">
    <property type="entry name" value="CheY-like"/>
    <property type="match status" value="1"/>
</dbReference>
<keyword evidence="2" id="KW-0805">Transcription regulation</keyword>
<evidence type="ECO:0000256" key="3">
    <source>
        <dbReference type="ARBA" id="ARBA00023125"/>
    </source>
</evidence>
<dbReference type="Pfam" id="PF00196">
    <property type="entry name" value="GerE"/>
    <property type="match status" value="1"/>
</dbReference>
<dbReference type="PANTHER" id="PTHR43214">
    <property type="entry name" value="TWO-COMPONENT RESPONSE REGULATOR"/>
    <property type="match status" value="1"/>
</dbReference>
<dbReference type="CDD" id="cd17535">
    <property type="entry name" value="REC_NarL-like"/>
    <property type="match status" value="1"/>
</dbReference>
<dbReference type="RefSeq" id="WP_347781517.1">
    <property type="nucleotide sequence ID" value="NZ_JBBMFV010000001.1"/>
</dbReference>
<evidence type="ECO:0000256" key="4">
    <source>
        <dbReference type="ARBA" id="ARBA00023163"/>
    </source>
</evidence>
<keyword evidence="9" id="KW-1185">Reference proteome</keyword>
<dbReference type="PRINTS" id="PR00038">
    <property type="entry name" value="HTHLUXR"/>
</dbReference>
<keyword evidence="3" id="KW-0238">DNA-binding</keyword>
<dbReference type="InterPro" id="IPR001789">
    <property type="entry name" value="Sig_transdc_resp-reg_receiver"/>
</dbReference>
<keyword evidence="1 5" id="KW-0597">Phosphoprotein</keyword>
<dbReference type="Pfam" id="PF00072">
    <property type="entry name" value="Response_reg"/>
    <property type="match status" value="1"/>
</dbReference>
<feature type="domain" description="Response regulatory" evidence="7">
    <location>
        <begin position="3"/>
        <end position="119"/>
    </location>
</feature>
<evidence type="ECO:0000256" key="1">
    <source>
        <dbReference type="ARBA" id="ARBA00022553"/>
    </source>
</evidence>
<feature type="modified residue" description="4-aspartylphosphate" evidence="5">
    <location>
        <position position="54"/>
    </location>
</feature>
<dbReference type="SUPFAM" id="SSF46894">
    <property type="entry name" value="C-terminal effector domain of the bipartite response regulators"/>
    <property type="match status" value="1"/>
</dbReference>
<name>A0ABV0GLY2_PAENI</name>
<dbReference type="SMART" id="SM00448">
    <property type="entry name" value="REC"/>
    <property type="match status" value="1"/>
</dbReference>
<comment type="caution">
    <text evidence="8">The sequence shown here is derived from an EMBL/GenBank/DDBJ whole genome shotgun (WGS) entry which is preliminary data.</text>
</comment>
<dbReference type="PANTHER" id="PTHR43214:SF24">
    <property type="entry name" value="TRANSCRIPTIONAL REGULATORY PROTEIN NARL-RELATED"/>
    <property type="match status" value="1"/>
</dbReference>
<dbReference type="InterPro" id="IPR000792">
    <property type="entry name" value="Tscrpt_reg_LuxR_C"/>
</dbReference>
<proteinExistence type="predicted"/>
<dbReference type="PROSITE" id="PS50110">
    <property type="entry name" value="RESPONSE_REGULATORY"/>
    <property type="match status" value="1"/>
</dbReference>
<accession>A0ABV0GLY2</accession>
<sequence>MIRIVVVDDQELIRLGLGLILNAEDDLEVVGEATSGDEAVVMVQTLQPDVILMDVRMPGLDGISATKKIIATRPDSKIIVLTTFDLDDYAFGALRAGASGFLLKDAIPTQLTSAVRAVHEGDAAISPRASKRLLELFADKIPTEAPSTVSQVDALTPRETEILIAIAEGLNNNEIASRFIVSESTVKSHVGRVLMKLDLRDRIQAVLFAYQNGLVP</sequence>
<evidence type="ECO:0000313" key="8">
    <source>
        <dbReference type="EMBL" id="MEO3939529.1"/>
    </source>
</evidence>
<dbReference type="SMART" id="SM00421">
    <property type="entry name" value="HTH_LUXR"/>
    <property type="match status" value="1"/>
</dbReference>
<dbReference type="InterPro" id="IPR039420">
    <property type="entry name" value="WalR-like"/>
</dbReference>
<protein>
    <submittedName>
        <fullName evidence="8">Response regulator transcription factor</fullName>
    </submittedName>
</protein>
<dbReference type="EMBL" id="JBBMFV010000001">
    <property type="protein sequence ID" value="MEO3939529.1"/>
    <property type="molecule type" value="Genomic_DNA"/>
</dbReference>
<dbReference type="PROSITE" id="PS50043">
    <property type="entry name" value="HTH_LUXR_2"/>
    <property type="match status" value="1"/>
</dbReference>
<feature type="domain" description="HTH luxR-type" evidence="6">
    <location>
        <begin position="148"/>
        <end position="213"/>
    </location>
</feature>
<evidence type="ECO:0000256" key="2">
    <source>
        <dbReference type="ARBA" id="ARBA00023015"/>
    </source>
</evidence>
<dbReference type="InterPro" id="IPR058245">
    <property type="entry name" value="NreC/VraR/RcsB-like_REC"/>
</dbReference>
<organism evidence="8 9">
    <name type="scientific">Paenarthrobacter nicotinovorans</name>
    <name type="common">Arthrobacter nicotinovorans</name>
    <dbReference type="NCBI Taxonomy" id="29320"/>
    <lineage>
        <taxon>Bacteria</taxon>
        <taxon>Bacillati</taxon>
        <taxon>Actinomycetota</taxon>
        <taxon>Actinomycetes</taxon>
        <taxon>Micrococcales</taxon>
        <taxon>Micrococcaceae</taxon>
        <taxon>Paenarthrobacter</taxon>
    </lineage>
</organism>
<evidence type="ECO:0000313" key="9">
    <source>
        <dbReference type="Proteomes" id="UP001448614"/>
    </source>
</evidence>
<dbReference type="InterPro" id="IPR011006">
    <property type="entry name" value="CheY-like_superfamily"/>
</dbReference>
<dbReference type="InterPro" id="IPR016032">
    <property type="entry name" value="Sig_transdc_resp-reg_C-effctor"/>
</dbReference>
<gene>
    <name evidence="8" type="ORF">V3C41_00425</name>
</gene>
<evidence type="ECO:0000256" key="5">
    <source>
        <dbReference type="PROSITE-ProRule" id="PRU00169"/>
    </source>
</evidence>
<keyword evidence="4" id="KW-0804">Transcription</keyword>
<evidence type="ECO:0000259" key="7">
    <source>
        <dbReference type="PROSITE" id="PS50110"/>
    </source>
</evidence>
<reference evidence="8 9" key="1">
    <citation type="journal article" date="2024" name="Appl. Microbiol. Biotechnol.">
        <title>Biosynthetic gene clusters with biotechnological applications in novel Antarctic isolates from Actinomycetota.</title>
        <authorList>
            <person name="Bruna P."/>
            <person name="Nunez-Montero K."/>
            <person name="Contreras M.J."/>
            <person name="Leal K."/>
            <person name="Garcia M."/>
            <person name="Abanto M."/>
            <person name="Barrientos L."/>
        </authorList>
    </citation>
    <scope>NUCLEOTIDE SEQUENCE [LARGE SCALE GENOMIC DNA]</scope>
    <source>
        <strain evidence="8 9">Se16.17</strain>
    </source>
</reference>